<evidence type="ECO:0000256" key="1">
    <source>
        <dbReference type="ARBA" id="ARBA00022553"/>
    </source>
</evidence>
<dbReference type="Pfam" id="PF01934">
    <property type="entry name" value="HepT-like"/>
    <property type="match status" value="1"/>
</dbReference>
<dbReference type="RefSeq" id="WP_238313420.1">
    <property type="nucleotide sequence ID" value="NZ_BPQV01000014.1"/>
</dbReference>
<keyword evidence="7" id="KW-1185">Reference proteome</keyword>
<evidence type="ECO:0008006" key="8">
    <source>
        <dbReference type="Google" id="ProtNLM"/>
    </source>
</evidence>
<evidence type="ECO:0000256" key="3">
    <source>
        <dbReference type="ARBA" id="ARBA00022722"/>
    </source>
</evidence>
<evidence type="ECO:0000256" key="5">
    <source>
        <dbReference type="ARBA" id="ARBA00022801"/>
    </source>
</evidence>
<protein>
    <recommendedName>
        <fullName evidence="8">DUF86 domain-containing protein</fullName>
    </recommendedName>
</protein>
<evidence type="ECO:0000313" key="6">
    <source>
        <dbReference type="EMBL" id="GJE29170.1"/>
    </source>
</evidence>
<reference evidence="6" key="1">
    <citation type="journal article" date="2021" name="Front. Microbiol.">
        <title>Comprehensive Comparative Genomics and Phenotyping of Methylobacterium Species.</title>
        <authorList>
            <person name="Alessa O."/>
            <person name="Ogura Y."/>
            <person name="Fujitani Y."/>
            <person name="Takami H."/>
            <person name="Hayashi T."/>
            <person name="Sahin N."/>
            <person name="Tani A."/>
        </authorList>
    </citation>
    <scope>NUCLEOTIDE SEQUENCE</scope>
    <source>
        <strain evidence="6">NBRC 15689</strain>
    </source>
</reference>
<keyword evidence="4" id="KW-0547">Nucleotide-binding</keyword>
<dbReference type="InterPro" id="IPR008201">
    <property type="entry name" value="HepT-like"/>
</dbReference>
<comment type="caution">
    <text evidence="6">The sequence shown here is derived from an EMBL/GenBank/DDBJ whole genome shotgun (WGS) entry which is preliminary data.</text>
</comment>
<accession>A0ABQ4TGB0</accession>
<dbReference type="EMBL" id="BPQV01000014">
    <property type="protein sequence ID" value="GJE29170.1"/>
    <property type="molecule type" value="Genomic_DNA"/>
</dbReference>
<gene>
    <name evidence="6" type="ORF">LKMONMHP_4049</name>
</gene>
<evidence type="ECO:0000313" key="7">
    <source>
        <dbReference type="Proteomes" id="UP001055156"/>
    </source>
</evidence>
<sequence>MARRDFRHALEDMRVAIEGIEQATAGKDFDAYTGDWLLRHGVQRGIEIISEASRALPEEIQALQPGIPWPKVRAIGNVLRHEYHGLSDRVIWGVVEDELPKLKAAVAALIAASESG</sequence>
<dbReference type="PANTHER" id="PTHR34139:SF1">
    <property type="entry name" value="RNASE MJ1380-RELATED"/>
    <property type="match status" value="1"/>
</dbReference>
<keyword evidence="3" id="KW-0540">Nuclease</keyword>
<dbReference type="Proteomes" id="UP001055156">
    <property type="component" value="Unassembled WGS sequence"/>
</dbReference>
<evidence type="ECO:0000256" key="4">
    <source>
        <dbReference type="ARBA" id="ARBA00022741"/>
    </source>
</evidence>
<keyword evidence="2" id="KW-1277">Toxin-antitoxin system</keyword>
<evidence type="ECO:0000256" key="2">
    <source>
        <dbReference type="ARBA" id="ARBA00022649"/>
    </source>
</evidence>
<name>A0ABQ4TGB0_METOR</name>
<proteinExistence type="predicted"/>
<keyword evidence="5" id="KW-0378">Hydrolase</keyword>
<dbReference type="InterPro" id="IPR051813">
    <property type="entry name" value="HepT_RNase_toxin"/>
</dbReference>
<organism evidence="6 7">
    <name type="scientific">Methylobacterium organophilum</name>
    <dbReference type="NCBI Taxonomy" id="410"/>
    <lineage>
        <taxon>Bacteria</taxon>
        <taxon>Pseudomonadati</taxon>
        <taxon>Pseudomonadota</taxon>
        <taxon>Alphaproteobacteria</taxon>
        <taxon>Hyphomicrobiales</taxon>
        <taxon>Methylobacteriaceae</taxon>
        <taxon>Methylobacterium</taxon>
    </lineage>
</organism>
<dbReference type="PANTHER" id="PTHR34139">
    <property type="entry name" value="UPF0331 PROTEIN MJ0127"/>
    <property type="match status" value="1"/>
</dbReference>
<reference evidence="6" key="2">
    <citation type="submission" date="2021-08" db="EMBL/GenBank/DDBJ databases">
        <authorList>
            <person name="Tani A."/>
            <person name="Ola A."/>
            <person name="Ogura Y."/>
            <person name="Katsura K."/>
            <person name="Hayashi T."/>
        </authorList>
    </citation>
    <scope>NUCLEOTIDE SEQUENCE</scope>
    <source>
        <strain evidence="6">NBRC 15689</strain>
    </source>
</reference>
<keyword evidence="1" id="KW-0597">Phosphoprotein</keyword>